<protein>
    <recommendedName>
        <fullName evidence="6">Signal peptidase I</fullName>
        <ecNumber evidence="6">3.4.21.89</ecNumber>
    </recommendedName>
</protein>
<keyword evidence="4 8" id="KW-1133">Transmembrane helix</keyword>
<dbReference type="Pfam" id="PF00717">
    <property type="entry name" value="Peptidase_S24"/>
    <property type="match status" value="1"/>
</dbReference>
<dbReference type="OrthoDB" id="3178064at2"/>
<dbReference type="EMBL" id="RFFI01000002">
    <property type="protein sequence ID" value="RMI14339.1"/>
    <property type="molecule type" value="Genomic_DNA"/>
</dbReference>
<evidence type="ECO:0000256" key="5">
    <source>
        <dbReference type="ARBA" id="ARBA00023136"/>
    </source>
</evidence>
<dbReference type="InterPro" id="IPR001733">
    <property type="entry name" value="Peptidase_S26B"/>
</dbReference>
<evidence type="ECO:0000256" key="3">
    <source>
        <dbReference type="ARBA" id="ARBA00022692"/>
    </source>
</evidence>
<accession>A0A3M2JKZ5</accession>
<feature type="domain" description="Peptidase S24/S26A/S26B/S26C" evidence="9">
    <location>
        <begin position="32"/>
        <end position="116"/>
    </location>
</feature>
<evidence type="ECO:0000256" key="6">
    <source>
        <dbReference type="NCBIfam" id="TIGR02228"/>
    </source>
</evidence>
<evidence type="ECO:0000259" key="9">
    <source>
        <dbReference type="Pfam" id="PF00717"/>
    </source>
</evidence>
<name>A0A3M2JKZ5_9CELL</name>
<dbReference type="InterPro" id="IPR036286">
    <property type="entry name" value="LexA/Signal_pep-like_sf"/>
</dbReference>
<sequence length="217" mass="22305">MRYLRQTIAAVARAVGAALVVVLAAPLLWTLATGDHVLVVTGRSMTPTYQVGDVLLVRSPAGDELSRVGQIVVATLPGSTTDDARTYVHRVVETTPEGAFLQGDANAVADPRPVTAEQVVGVPRLHLGPAASRAYLATQTLAGRLVLGATAALLLLGVPALLRTGRRTRDLGRARAGGARTRGGLRAPATPATQAAPGAETGHTDPPTAAHAGRTRS</sequence>
<proteinExistence type="predicted"/>
<evidence type="ECO:0000256" key="7">
    <source>
        <dbReference type="SAM" id="MobiDB-lite"/>
    </source>
</evidence>
<comment type="subcellular location">
    <subcellularLocation>
        <location evidence="1">Membrane</location>
    </subcellularLocation>
</comment>
<keyword evidence="11" id="KW-1185">Reference proteome</keyword>
<feature type="region of interest" description="Disordered" evidence="7">
    <location>
        <begin position="172"/>
        <end position="217"/>
    </location>
</feature>
<dbReference type="Gene3D" id="2.10.109.10">
    <property type="entry name" value="Umud Fragment, subunit A"/>
    <property type="match status" value="1"/>
</dbReference>
<dbReference type="AlphaFoldDB" id="A0A3M2JKZ5"/>
<gene>
    <name evidence="10" type="ORF">EBM89_00855</name>
</gene>
<keyword evidence="10" id="KW-0378">Hydrolase</keyword>
<dbReference type="InterPro" id="IPR015927">
    <property type="entry name" value="Peptidase_S24_S26A/B/C"/>
</dbReference>
<dbReference type="GO" id="GO:0006465">
    <property type="term" value="P:signal peptide processing"/>
    <property type="evidence" value="ECO:0007669"/>
    <property type="project" value="UniProtKB-UniRule"/>
</dbReference>
<dbReference type="GO" id="GO:0016020">
    <property type="term" value="C:membrane"/>
    <property type="evidence" value="ECO:0007669"/>
    <property type="project" value="UniProtKB-SubCell"/>
</dbReference>
<comment type="caution">
    <text evidence="10">The sequence shown here is derived from an EMBL/GenBank/DDBJ whole genome shotgun (WGS) entry which is preliminary data.</text>
</comment>
<keyword evidence="2" id="KW-0645">Protease</keyword>
<dbReference type="GO" id="GO:0009003">
    <property type="term" value="F:signal peptidase activity"/>
    <property type="evidence" value="ECO:0007669"/>
    <property type="project" value="UniProtKB-EC"/>
</dbReference>
<dbReference type="CDD" id="cd06462">
    <property type="entry name" value="Peptidase_S24_S26"/>
    <property type="match status" value="1"/>
</dbReference>
<evidence type="ECO:0000313" key="10">
    <source>
        <dbReference type="EMBL" id="RMI14339.1"/>
    </source>
</evidence>
<evidence type="ECO:0000256" key="8">
    <source>
        <dbReference type="SAM" id="Phobius"/>
    </source>
</evidence>
<feature type="transmembrane region" description="Helical" evidence="8">
    <location>
        <begin position="141"/>
        <end position="162"/>
    </location>
</feature>
<dbReference type="EC" id="3.4.21.89" evidence="6"/>
<feature type="compositionally biased region" description="Low complexity" evidence="7">
    <location>
        <begin position="174"/>
        <end position="201"/>
    </location>
</feature>
<dbReference type="GO" id="GO:0004252">
    <property type="term" value="F:serine-type endopeptidase activity"/>
    <property type="evidence" value="ECO:0007669"/>
    <property type="project" value="UniProtKB-UniRule"/>
</dbReference>
<keyword evidence="3 8" id="KW-0812">Transmembrane</keyword>
<evidence type="ECO:0000313" key="11">
    <source>
        <dbReference type="Proteomes" id="UP000269289"/>
    </source>
</evidence>
<evidence type="ECO:0000256" key="1">
    <source>
        <dbReference type="ARBA" id="ARBA00004370"/>
    </source>
</evidence>
<evidence type="ECO:0000256" key="2">
    <source>
        <dbReference type="ARBA" id="ARBA00022670"/>
    </source>
</evidence>
<keyword evidence="5 8" id="KW-0472">Membrane</keyword>
<dbReference type="SUPFAM" id="SSF51306">
    <property type="entry name" value="LexA/Signal peptidase"/>
    <property type="match status" value="1"/>
</dbReference>
<dbReference type="RefSeq" id="WP_122147568.1">
    <property type="nucleotide sequence ID" value="NZ_RFFI01000002.1"/>
</dbReference>
<reference evidence="10 11" key="1">
    <citation type="submission" date="2018-10" db="EMBL/GenBank/DDBJ databases">
        <title>Isolation, diversity and antifungal activity of actinobacteria from wheat.</title>
        <authorList>
            <person name="Han C."/>
        </authorList>
    </citation>
    <scope>NUCLEOTIDE SEQUENCE [LARGE SCALE GENOMIC DNA]</scope>
    <source>
        <strain evidence="10 11">NEAU-YY56</strain>
    </source>
</reference>
<organism evidence="10 11">
    <name type="scientific">Cellulomonas triticagri</name>
    <dbReference type="NCBI Taxonomy" id="2483352"/>
    <lineage>
        <taxon>Bacteria</taxon>
        <taxon>Bacillati</taxon>
        <taxon>Actinomycetota</taxon>
        <taxon>Actinomycetes</taxon>
        <taxon>Micrococcales</taxon>
        <taxon>Cellulomonadaceae</taxon>
        <taxon>Cellulomonas</taxon>
    </lineage>
</organism>
<dbReference type="Proteomes" id="UP000269289">
    <property type="component" value="Unassembled WGS sequence"/>
</dbReference>
<dbReference type="NCBIfam" id="TIGR02228">
    <property type="entry name" value="sigpep_I_arch"/>
    <property type="match status" value="1"/>
</dbReference>
<evidence type="ECO:0000256" key="4">
    <source>
        <dbReference type="ARBA" id="ARBA00022989"/>
    </source>
</evidence>